<gene>
    <name evidence="1" type="ORF">pdam_00000034</name>
</gene>
<dbReference type="AlphaFoldDB" id="A0A3M6UX70"/>
<accession>A0A3M6UX70</accession>
<comment type="caution">
    <text evidence="1">The sequence shown here is derived from an EMBL/GenBank/DDBJ whole genome shotgun (WGS) entry which is preliminary data.</text>
</comment>
<sequence length="92" mass="10269">MEDENGNYLSETSVCDQGGSMDYYSGKDTLIVGDLDVGVVLLNGEEKYISELPCARMEVEMIGKLLELEPSRILRGEHDTKHAVLNYLNETN</sequence>
<protein>
    <submittedName>
        <fullName evidence="1">Uncharacterized protein</fullName>
    </submittedName>
</protein>
<dbReference type="Proteomes" id="UP000275408">
    <property type="component" value="Unassembled WGS sequence"/>
</dbReference>
<reference evidence="1 2" key="1">
    <citation type="journal article" date="2018" name="Sci. Rep.">
        <title>Comparative analysis of the Pocillopora damicornis genome highlights role of immune system in coral evolution.</title>
        <authorList>
            <person name="Cunning R."/>
            <person name="Bay R.A."/>
            <person name="Gillette P."/>
            <person name="Baker A.C."/>
            <person name="Traylor-Knowles N."/>
        </authorList>
    </citation>
    <scope>NUCLEOTIDE SEQUENCE [LARGE SCALE GENOMIC DNA]</scope>
    <source>
        <strain evidence="1">RSMAS</strain>
        <tissue evidence="1">Whole animal</tissue>
    </source>
</reference>
<organism evidence="1 2">
    <name type="scientific">Pocillopora damicornis</name>
    <name type="common">Cauliflower coral</name>
    <name type="synonym">Millepora damicornis</name>
    <dbReference type="NCBI Taxonomy" id="46731"/>
    <lineage>
        <taxon>Eukaryota</taxon>
        <taxon>Metazoa</taxon>
        <taxon>Cnidaria</taxon>
        <taxon>Anthozoa</taxon>
        <taxon>Hexacorallia</taxon>
        <taxon>Scleractinia</taxon>
        <taxon>Astrocoeniina</taxon>
        <taxon>Pocilloporidae</taxon>
        <taxon>Pocillopora</taxon>
    </lineage>
</organism>
<evidence type="ECO:0000313" key="2">
    <source>
        <dbReference type="Proteomes" id="UP000275408"/>
    </source>
</evidence>
<name>A0A3M6UX70_POCDA</name>
<proteinExistence type="predicted"/>
<dbReference type="EMBL" id="RCHS01000537">
    <property type="protein sequence ID" value="RMX58296.1"/>
    <property type="molecule type" value="Genomic_DNA"/>
</dbReference>
<keyword evidence="2" id="KW-1185">Reference proteome</keyword>
<evidence type="ECO:0000313" key="1">
    <source>
        <dbReference type="EMBL" id="RMX58296.1"/>
    </source>
</evidence>